<gene>
    <name evidence="1" type="ORF">JCM10512_1274</name>
</gene>
<name>W4UR87_9BACE</name>
<proteinExistence type="predicted"/>
<protein>
    <submittedName>
        <fullName evidence="1">Uncharacterized protein</fullName>
    </submittedName>
</protein>
<dbReference type="Pfam" id="PF16132">
    <property type="entry name" value="DUF4843"/>
    <property type="match status" value="1"/>
</dbReference>
<reference evidence="1 2" key="1">
    <citation type="journal article" date="2014" name="Genome Announc.">
        <title>Draft Genome Sequence of Bacteroides reticulotermitis Strain JCM 10512T, Isolated from the Gut of a Termite.</title>
        <authorList>
            <person name="Yuki M."/>
            <person name="Oshima K."/>
            <person name="Suda W."/>
            <person name="Sakamoto M."/>
            <person name="Iida T."/>
            <person name="Hattori M."/>
            <person name="Ohkuma M."/>
        </authorList>
    </citation>
    <scope>NUCLEOTIDE SEQUENCE [LARGE SCALE GENOMIC DNA]</scope>
    <source>
        <strain evidence="1 2">JCM 10512</strain>
    </source>
</reference>
<sequence length="171" mass="19529">MTLHVMGNPVNKDRVANLELVSAQSTATSSQYSIPLQVTVPANQLTVDFTVDLLRTVELQEKTVRLYIKLAESADFKTGVVEQDHFLFKWNDVLSKPKNWETELKSVFGEYSLVKYRFMIDILDTATFSSETMSWAELNNYKIKMRNALTAYNEAHPTEPLKDENGQLVSF</sequence>
<dbReference type="Proteomes" id="UP000019131">
    <property type="component" value="Unassembled WGS sequence"/>
</dbReference>
<dbReference type="EMBL" id="BAIV01000006">
    <property type="protein sequence ID" value="GAE83024.1"/>
    <property type="molecule type" value="Genomic_DNA"/>
</dbReference>
<accession>W4UR87</accession>
<evidence type="ECO:0000313" key="2">
    <source>
        <dbReference type="Proteomes" id="UP000019131"/>
    </source>
</evidence>
<evidence type="ECO:0000313" key="1">
    <source>
        <dbReference type="EMBL" id="GAE83024.1"/>
    </source>
</evidence>
<dbReference type="STRING" id="1445607.JCM10512_1274"/>
<keyword evidence="2" id="KW-1185">Reference proteome</keyword>
<dbReference type="InterPro" id="IPR032299">
    <property type="entry name" value="DUF4843"/>
</dbReference>
<comment type="caution">
    <text evidence="1">The sequence shown here is derived from an EMBL/GenBank/DDBJ whole genome shotgun (WGS) entry which is preliminary data.</text>
</comment>
<organism evidence="1 2">
    <name type="scientific">Bacteroides reticulotermitis JCM 10512</name>
    <dbReference type="NCBI Taxonomy" id="1445607"/>
    <lineage>
        <taxon>Bacteria</taxon>
        <taxon>Pseudomonadati</taxon>
        <taxon>Bacteroidota</taxon>
        <taxon>Bacteroidia</taxon>
        <taxon>Bacteroidales</taxon>
        <taxon>Bacteroidaceae</taxon>
        <taxon>Bacteroides</taxon>
    </lineage>
</organism>
<dbReference type="AlphaFoldDB" id="W4UR87"/>